<keyword evidence="2" id="KW-1185">Reference proteome</keyword>
<proteinExistence type="predicted"/>
<evidence type="ECO:0000313" key="2">
    <source>
        <dbReference type="Proteomes" id="UP000216451"/>
    </source>
</evidence>
<dbReference type="EMBL" id="MWXA01000003">
    <property type="protein sequence ID" value="OZG67896.1"/>
    <property type="molecule type" value="Genomic_DNA"/>
</dbReference>
<protein>
    <submittedName>
        <fullName evidence="1">Uncharacterized protein</fullName>
    </submittedName>
</protein>
<dbReference type="Proteomes" id="UP000216451">
    <property type="component" value="Unassembled WGS sequence"/>
</dbReference>
<reference evidence="1 2" key="1">
    <citation type="journal article" date="2017" name="BMC Genomics">
        <title>Comparative genomic and phylogenomic analyses of the Bifidobacteriaceae family.</title>
        <authorList>
            <person name="Lugli G.A."/>
            <person name="Milani C."/>
            <person name="Turroni F."/>
            <person name="Duranti S."/>
            <person name="Mancabelli L."/>
            <person name="Mangifesta M."/>
            <person name="Ferrario C."/>
            <person name="Modesto M."/>
            <person name="Mattarelli P."/>
            <person name="Jiri K."/>
            <person name="van Sinderen D."/>
            <person name="Ventura M."/>
        </authorList>
    </citation>
    <scope>NUCLEOTIDE SEQUENCE [LARGE SCALE GENOMIC DNA]</scope>
    <source>
        <strain evidence="1 2">LMG 28769</strain>
    </source>
</reference>
<comment type="caution">
    <text evidence="1">The sequence shown here is derived from an EMBL/GenBank/DDBJ whole genome shotgun (WGS) entry which is preliminary data.</text>
</comment>
<accession>A0A261GA90</accession>
<sequence length="93" mass="10459">MPTKSQCDPPQYPAATVTLFDSHHRMIQHRHVCMSMFAIEWKATLVQATDDIHQYGTKNGDDVGPDDVFLPLLFPEHARFIGIRTVSIAPISP</sequence>
<dbReference type="AlphaFoldDB" id="A0A261GA90"/>
<gene>
    <name evidence="1" type="ORF">BAQU_0541</name>
</gene>
<evidence type="ECO:0000313" key="1">
    <source>
        <dbReference type="EMBL" id="OZG67896.1"/>
    </source>
</evidence>
<name>A0A261GA90_9BIFI</name>
<organism evidence="1 2">
    <name type="scientific">Bifidobacterium aquikefiri</name>
    <dbReference type="NCBI Taxonomy" id="1653207"/>
    <lineage>
        <taxon>Bacteria</taxon>
        <taxon>Bacillati</taxon>
        <taxon>Actinomycetota</taxon>
        <taxon>Actinomycetes</taxon>
        <taxon>Bifidobacteriales</taxon>
        <taxon>Bifidobacteriaceae</taxon>
        <taxon>Bifidobacterium</taxon>
    </lineage>
</organism>